<dbReference type="Proteomes" id="UP001470230">
    <property type="component" value="Unassembled WGS sequence"/>
</dbReference>
<dbReference type="InterPro" id="IPR043127">
    <property type="entry name" value="Sec-1-like_dom3a"/>
</dbReference>
<dbReference type="PIRSF" id="PIRSF005715">
    <property type="entry name" value="VPS45_Sec1"/>
    <property type="match status" value="1"/>
</dbReference>
<protein>
    <submittedName>
        <fullName evidence="3">Vacuolar protein sorting-associated protein 45</fullName>
    </submittedName>
</protein>
<evidence type="ECO:0000313" key="3">
    <source>
        <dbReference type="EMBL" id="KAK8854236.1"/>
    </source>
</evidence>
<dbReference type="PANTHER" id="PTHR11679">
    <property type="entry name" value="VESICLE PROTEIN SORTING-ASSOCIATED"/>
    <property type="match status" value="1"/>
</dbReference>
<keyword evidence="4" id="KW-1185">Reference proteome</keyword>
<name>A0ABR2HYN8_9EUKA</name>
<dbReference type="InterPro" id="IPR027482">
    <property type="entry name" value="Sec1-like_dom2"/>
</dbReference>
<comment type="similarity">
    <text evidence="1">Belongs to the STXBP/unc-18/SEC1 family.</text>
</comment>
<proteinExistence type="inferred from homology"/>
<feature type="coiled-coil region" evidence="2">
    <location>
        <begin position="277"/>
        <end position="304"/>
    </location>
</feature>
<dbReference type="InterPro" id="IPR043154">
    <property type="entry name" value="Sec-1-like_dom1"/>
</dbReference>
<accession>A0ABR2HYN8</accession>
<evidence type="ECO:0000313" key="4">
    <source>
        <dbReference type="Proteomes" id="UP001470230"/>
    </source>
</evidence>
<comment type="caution">
    <text evidence="3">The sequence shown here is derived from an EMBL/GenBank/DDBJ whole genome shotgun (WGS) entry which is preliminary data.</text>
</comment>
<dbReference type="EMBL" id="JAPFFF010000021">
    <property type="protein sequence ID" value="KAK8854236.1"/>
    <property type="molecule type" value="Genomic_DNA"/>
</dbReference>
<dbReference type="Gene3D" id="3.40.50.2060">
    <property type="match status" value="1"/>
</dbReference>
<reference evidence="3 4" key="1">
    <citation type="submission" date="2024-04" db="EMBL/GenBank/DDBJ databases">
        <title>Tritrichomonas musculus Genome.</title>
        <authorList>
            <person name="Alves-Ferreira E."/>
            <person name="Grigg M."/>
            <person name="Lorenzi H."/>
            <person name="Galac M."/>
        </authorList>
    </citation>
    <scope>NUCLEOTIDE SEQUENCE [LARGE SCALE GENOMIC DNA]</scope>
    <source>
        <strain evidence="3 4">EAF2021</strain>
    </source>
</reference>
<dbReference type="Gene3D" id="3.90.830.10">
    <property type="entry name" value="Syntaxin Binding Protein 1, Chain A, domain 2"/>
    <property type="match status" value="1"/>
</dbReference>
<keyword evidence="2" id="KW-0175">Coiled coil</keyword>
<dbReference type="InterPro" id="IPR036045">
    <property type="entry name" value="Sec1-like_sf"/>
</dbReference>
<evidence type="ECO:0000256" key="1">
    <source>
        <dbReference type="ARBA" id="ARBA00009884"/>
    </source>
</evidence>
<sequence length="543" mass="62086">MNILAQAYNYLDFIFKSSPVGFKALLCDQETLKFISVAITKTELYKNEVYVINEISAFVRQPKDPEHESFSCFCILRPTSENMNLIRNELENPHFPKYNLYFTNIVTDQQIHQLANSDSNALIQNLQEIYIDFSALGTRLFSLNIPNIYDFRHNPSLSSFSDRIAEGIFASFCSLKLKPVIRYDSNSAVTKTIASKLSDLAQSNSDLFSGHQTENGLVLILDRLNDPVTPLLHGFYFYSIVHDLFTIDNNVVEIGKDKIPIDERNDPETEKIGPMYLEEAQISIAARNDNYKKLMNQIHDTQEQDLTEKAIKIQQSSKEKNYTDNNLTLSDAFFNKIKSDNLFNITSLEQYIASSDDAGKQFNLLNELITSSKCAPLDALRVSLIFMLRYEKSEPRMISEILAALSSKYQWSGQEMEYGNALLAIAGEAKRAGDIFSNKNTIVKFIKNIKNLNEKSQFEMYHPPLENILKDIKECKLDQKQYPFIGKKSEPRKVIIFIIGGATYIEHMLVTKFSDKKTFQFILGGTTIHNANSFLKYEVEPFC</sequence>
<evidence type="ECO:0000256" key="2">
    <source>
        <dbReference type="SAM" id="Coils"/>
    </source>
</evidence>
<dbReference type="InterPro" id="IPR001619">
    <property type="entry name" value="Sec1-like"/>
</dbReference>
<dbReference type="SUPFAM" id="SSF56815">
    <property type="entry name" value="Sec1/munc18-like (SM) proteins"/>
    <property type="match status" value="1"/>
</dbReference>
<dbReference type="Pfam" id="PF00995">
    <property type="entry name" value="Sec1"/>
    <property type="match status" value="1"/>
</dbReference>
<dbReference type="Gene3D" id="1.25.40.60">
    <property type="match status" value="1"/>
</dbReference>
<organism evidence="3 4">
    <name type="scientific">Tritrichomonas musculus</name>
    <dbReference type="NCBI Taxonomy" id="1915356"/>
    <lineage>
        <taxon>Eukaryota</taxon>
        <taxon>Metamonada</taxon>
        <taxon>Parabasalia</taxon>
        <taxon>Tritrichomonadida</taxon>
        <taxon>Tritrichomonadidae</taxon>
        <taxon>Tritrichomonas</taxon>
    </lineage>
</organism>
<dbReference type="Gene3D" id="3.40.50.1910">
    <property type="match status" value="1"/>
</dbReference>
<gene>
    <name evidence="3" type="ORF">M9Y10_016795</name>
</gene>